<protein>
    <recommendedName>
        <fullName evidence="3">Metallo-beta-lactamase domain-containing protein</fullName>
    </recommendedName>
</protein>
<organism evidence="4 5">
    <name type="scientific">Virgibacillus pantothenticus</name>
    <dbReference type="NCBI Taxonomy" id="1473"/>
    <lineage>
        <taxon>Bacteria</taxon>
        <taxon>Bacillati</taxon>
        <taxon>Bacillota</taxon>
        <taxon>Bacilli</taxon>
        <taxon>Bacillales</taxon>
        <taxon>Bacillaceae</taxon>
        <taxon>Virgibacillus</taxon>
    </lineage>
</organism>
<keyword evidence="2" id="KW-0694">RNA-binding</keyword>
<dbReference type="GeneID" id="66872949"/>
<evidence type="ECO:0000313" key="5">
    <source>
        <dbReference type="Proteomes" id="UP000036780"/>
    </source>
</evidence>
<keyword evidence="1" id="KW-0269">Exonuclease</keyword>
<comment type="caution">
    <text evidence="4">The sequence shown here is derived from an EMBL/GenBank/DDBJ whole genome shotgun (WGS) entry which is preliminary data.</text>
</comment>
<dbReference type="Pfam" id="PF12706">
    <property type="entry name" value="Lactamase_B_2"/>
    <property type="match status" value="1"/>
</dbReference>
<evidence type="ECO:0000256" key="1">
    <source>
        <dbReference type="ARBA" id="ARBA00022839"/>
    </source>
</evidence>
<dbReference type="InterPro" id="IPR042173">
    <property type="entry name" value="RNase_J_2"/>
</dbReference>
<dbReference type="InterPro" id="IPR036866">
    <property type="entry name" value="RibonucZ/Hydroxyglut_hydro"/>
</dbReference>
<reference evidence="5" key="1">
    <citation type="submission" date="2015-07" db="EMBL/GenBank/DDBJ databases">
        <title>Fjat-10053 dsm26.</title>
        <authorList>
            <person name="Liu B."/>
            <person name="Wang J."/>
            <person name="Zhu Y."/>
            <person name="Liu G."/>
            <person name="Chen Q."/>
            <person name="Chen Z."/>
            <person name="Lan J."/>
            <person name="Che J."/>
            <person name="Ge C."/>
            <person name="Shi H."/>
            <person name="Pan Z."/>
            <person name="Liu X."/>
        </authorList>
    </citation>
    <scope>NUCLEOTIDE SEQUENCE [LARGE SCALE GENOMIC DNA]</scope>
    <source>
        <strain evidence="5">DSM 26</strain>
    </source>
</reference>
<dbReference type="OrthoDB" id="9803916at2"/>
<dbReference type="CDD" id="cd07732">
    <property type="entry name" value="metallo-hydrolase-like_MBL-fold"/>
    <property type="match status" value="1"/>
</dbReference>
<feature type="domain" description="Metallo-beta-lactamase" evidence="3">
    <location>
        <begin position="18"/>
        <end position="239"/>
    </location>
</feature>
<dbReference type="SMART" id="SM00849">
    <property type="entry name" value="Lactamase_B"/>
    <property type="match status" value="1"/>
</dbReference>
<keyword evidence="1" id="KW-0540">Nuclease</keyword>
<dbReference type="RefSeq" id="WP_050350743.1">
    <property type="nucleotide sequence ID" value="NZ_CP073011.1"/>
</dbReference>
<dbReference type="Gene3D" id="3.60.15.10">
    <property type="entry name" value="Ribonuclease Z/Hydroxyacylglutathione hydrolase-like"/>
    <property type="match status" value="1"/>
</dbReference>
<evidence type="ECO:0000313" key="4">
    <source>
        <dbReference type="EMBL" id="KNE21321.1"/>
    </source>
</evidence>
<dbReference type="AlphaFoldDB" id="A0A0L0QRY7"/>
<dbReference type="PANTHER" id="PTHR43694:SF1">
    <property type="entry name" value="RIBONUCLEASE J"/>
    <property type="match status" value="1"/>
</dbReference>
<dbReference type="EMBL" id="LGTO01000005">
    <property type="protein sequence ID" value="KNE21321.1"/>
    <property type="molecule type" value="Genomic_DNA"/>
</dbReference>
<proteinExistence type="predicted"/>
<sequence length="476" mass="53830">MDNGNTEIRFWGGLRTIGGTIISIEYEKARIVFDFGFIFSSGSNILDGDVRVRKSKQVADYLALGILPAIDGIYRGEDIQGINLLAKEQDERETVVLVSHMHLDHMGGAGMIDPDIPIYVTDDSLKLYETLEVVGEAVPGYTPNFRACTYGATFYVGHIAITPIAVDHDVIGACGFYIETPDVALFYTGDFRLHGNHPNMIEAAVEYVRSRGLDVLIMEGTTLHSVEDMKQPLVADPSLPKNMLREAEIVNRMLEICKQTDGLAFFNIYHRNIERLEALIQVAKVSNRKLIFELETAYIASRFLKGTDFSVYQSADVKQQRENSTLPIWMEQLLALYETVDKDLVNLHPNQFLLQISYENALELLDLNCENSVYLHANGMPLGDYDPNYQRLIDFLHKQGIPRYDVGTSGHAAPQHLKYVLERLKPSTFIPLHSFYPERLVPDHSRLFLPEYGVTYGIKQNKIIKKGLQVDEKSLH</sequence>
<dbReference type="PATRIC" id="fig|1473.5.peg.4311"/>
<name>A0A0L0QRY7_VIRPA</name>
<gene>
    <name evidence="4" type="ORF">AFK71_06510</name>
</gene>
<evidence type="ECO:0000259" key="3">
    <source>
        <dbReference type="SMART" id="SM00849"/>
    </source>
</evidence>
<accession>A0A0L0QRY7</accession>
<dbReference type="Proteomes" id="UP000036780">
    <property type="component" value="Unassembled WGS sequence"/>
</dbReference>
<dbReference type="SUPFAM" id="SSF56281">
    <property type="entry name" value="Metallo-hydrolase/oxidoreductase"/>
    <property type="match status" value="1"/>
</dbReference>
<keyword evidence="5" id="KW-1185">Reference proteome</keyword>
<dbReference type="Gene3D" id="3.40.50.10710">
    <property type="entry name" value="Metallo-hydrolase/oxidoreductase"/>
    <property type="match status" value="1"/>
</dbReference>
<dbReference type="PANTHER" id="PTHR43694">
    <property type="entry name" value="RIBONUCLEASE J"/>
    <property type="match status" value="1"/>
</dbReference>
<evidence type="ECO:0000256" key="2">
    <source>
        <dbReference type="ARBA" id="ARBA00022884"/>
    </source>
</evidence>
<keyword evidence="1" id="KW-0378">Hydrolase</keyword>
<dbReference type="InterPro" id="IPR001279">
    <property type="entry name" value="Metallo-B-lactamas"/>
</dbReference>
<dbReference type="GO" id="GO:0003723">
    <property type="term" value="F:RNA binding"/>
    <property type="evidence" value="ECO:0007669"/>
    <property type="project" value="UniProtKB-KW"/>
</dbReference>
<dbReference type="GO" id="GO:0004527">
    <property type="term" value="F:exonuclease activity"/>
    <property type="evidence" value="ECO:0007669"/>
    <property type="project" value="UniProtKB-KW"/>
</dbReference>